<evidence type="ECO:0000313" key="6">
    <source>
        <dbReference type="EMBL" id="AKF04137.1"/>
    </source>
</evidence>
<dbReference type="SMART" id="SM00448">
    <property type="entry name" value="REC"/>
    <property type="match status" value="1"/>
</dbReference>
<protein>
    <submittedName>
        <fullName evidence="6">Putative two-component response regulator</fullName>
    </submittedName>
</protein>
<keyword evidence="1 2" id="KW-0597">Phosphoprotein</keyword>
<dbReference type="Gene3D" id="3.40.50.2300">
    <property type="match status" value="1"/>
</dbReference>
<dbReference type="InterPro" id="IPR050595">
    <property type="entry name" value="Bact_response_regulator"/>
</dbReference>
<dbReference type="SUPFAM" id="SSF52172">
    <property type="entry name" value="CheY-like"/>
    <property type="match status" value="1"/>
</dbReference>
<dbReference type="STRING" id="927083.DB32_001286"/>
<evidence type="ECO:0000256" key="3">
    <source>
        <dbReference type="SAM" id="Coils"/>
    </source>
</evidence>
<dbReference type="InterPro" id="IPR011006">
    <property type="entry name" value="CheY-like_superfamily"/>
</dbReference>
<sequence>MAPAMTSERAHTVLVVDDEIEILESLRRTLRGESYRLVTTTSPHEALESVRAGEVDVVISDIDMPEMSGIELVAEIRRVAPDVVRVLLTGDASLPSALSAINEGEVHRYLTKPWDKHELRAMLRQALERLDELRRIAEADRRSRERSEMLDELEREHPGIREVVRVDGAYAIDAERLWARMPLELSTLPGASVRSARDVDAADASDRVTRRAKR</sequence>
<reference evidence="6 7" key="1">
    <citation type="submission" date="2015-03" db="EMBL/GenBank/DDBJ databases">
        <title>Genome assembly of Sandaracinus amylolyticus DSM 53668.</title>
        <authorList>
            <person name="Sharma G."/>
            <person name="Subramanian S."/>
        </authorList>
    </citation>
    <scope>NUCLEOTIDE SEQUENCE [LARGE SCALE GENOMIC DNA]</scope>
    <source>
        <strain evidence="6 7">DSM 53668</strain>
    </source>
</reference>
<dbReference type="Pfam" id="PF00072">
    <property type="entry name" value="Response_reg"/>
    <property type="match status" value="1"/>
</dbReference>
<feature type="coiled-coil region" evidence="3">
    <location>
        <begin position="116"/>
        <end position="156"/>
    </location>
</feature>
<dbReference type="PANTHER" id="PTHR44591">
    <property type="entry name" value="STRESS RESPONSE REGULATOR PROTEIN 1"/>
    <property type="match status" value="1"/>
</dbReference>
<feature type="compositionally biased region" description="Basic and acidic residues" evidence="4">
    <location>
        <begin position="195"/>
        <end position="214"/>
    </location>
</feature>
<dbReference type="AlphaFoldDB" id="A0A0F6W077"/>
<dbReference type="Proteomes" id="UP000034883">
    <property type="component" value="Chromosome"/>
</dbReference>
<proteinExistence type="predicted"/>
<evidence type="ECO:0000256" key="2">
    <source>
        <dbReference type="PROSITE-ProRule" id="PRU00169"/>
    </source>
</evidence>
<dbReference type="GO" id="GO:0000160">
    <property type="term" value="P:phosphorelay signal transduction system"/>
    <property type="evidence" value="ECO:0007669"/>
    <property type="project" value="InterPro"/>
</dbReference>
<evidence type="ECO:0000313" key="7">
    <source>
        <dbReference type="Proteomes" id="UP000034883"/>
    </source>
</evidence>
<name>A0A0F6W077_9BACT</name>
<organism evidence="6 7">
    <name type="scientific">Sandaracinus amylolyticus</name>
    <dbReference type="NCBI Taxonomy" id="927083"/>
    <lineage>
        <taxon>Bacteria</taxon>
        <taxon>Pseudomonadati</taxon>
        <taxon>Myxococcota</taxon>
        <taxon>Polyangia</taxon>
        <taxon>Polyangiales</taxon>
        <taxon>Sandaracinaceae</taxon>
        <taxon>Sandaracinus</taxon>
    </lineage>
</organism>
<dbReference type="InterPro" id="IPR001789">
    <property type="entry name" value="Sig_transdc_resp-reg_receiver"/>
</dbReference>
<feature type="domain" description="Response regulatory" evidence="5">
    <location>
        <begin position="12"/>
        <end position="127"/>
    </location>
</feature>
<dbReference type="EMBL" id="CP011125">
    <property type="protein sequence ID" value="AKF04137.1"/>
    <property type="molecule type" value="Genomic_DNA"/>
</dbReference>
<dbReference type="PANTHER" id="PTHR44591:SF19">
    <property type="entry name" value="TWO-COMPONENT RESPONSE REGULATOR-RELATED"/>
    <property type="match status" value="1"/>
</dbReference>
<gene>
    <name evidence="6" type="ORF">DB32_001286</name>
</gene>
<accession>A0A0F6W077</accession>
<evidence type="ECO:0000256" key="1">
    <source>
        <dbReference type="ARBA" id="ARBA00022553"/>
    </source>
</evidence>
<dbReference type="CDD" id="cd17569">
    <property type="entry name" value="REC_HupR-like"/>
    <property type="match status" value="1"/>
</dbReference>
<dbReference type="PROSITE" id="PS50110">
    <property type="entry name" value="RESPONSE_REGULATORY"/>
    <property type="match status" value="1"/>
</dbReference>
<keyword evidence="7" id="KW-1185">Reference proteome</keyword>
<keyword evidence="3" id="KW-0175">Coiled coil</keyword>
<evidence type="ECO:0000259" key="5">
    <source>
        <dbReference type="PROSITE" id="PS50110"/>
    </source>
</evidence>
<feature type="region of interest" description="Disordered" evidence="4">
    <location>
        <begin position="194"/>
        <end position="214"/>
    </location>
</feature>
<dbReference type="KEGG" id="samy:DB32_001286"/>
<feature type="modified residue" description="4-aspartylphosphate" evidence="2">
    <location>
        <position position="61"/>
    </location>
</feature>
<evidence type="ECO:0000256" key="4">
    <source>
        <dbReference type="SAM" id="MobiDB-lite"/>
    </source>
</evidence>